<dbReference type="EMBL" id="AHMY02000067">
    <property type="protein sequence ID" value="EKO13763.1"/>
    <property type="molecule type" value="Genomic_DNA"/>
</dbReference>
<reference evidence="1 2" key="1">
    <citation type="submission" date="2012-10" db="EMBL/GenBank/DDBJ databases">
        <authorList>
            <person name="Harkins D.M."/>
            <person name="Durkin A.S."/>
            <person name="Brinkac L.M."/>
            <person name="Selengut J.D."/>
            <person name="Sanka R."/>
            <person name="DePew J."/>
            <person name="Purushe J."/>
            <person name="Peacock S.J."/>
            <person name="Thaipadungpanit J."/>
            <person name="Wuthiekanun V.W."/>
            <person name="Day N.P."/>
            <person name="Vinetz J.M."/>
            <person name="Sutton G.G."/>
            <person name="Nelson W.C."/>
            <person name="Fouts D.E."/>
        </authorList>
    </citation>
    <scope>NUCLEOTIDE SEQUENCE [LARGE SCALE GENOMIC DNA]</scope>
    <source>
        <strain evidence="1 2">H1</strain>
    </source>
</reference>
<accession>A0A0E2AZ52</accession>
<evidence type="ECO:0000313" key="1">
    <source>
        <dbReference type="EMBL" id="EKO13763.1"/>
    </source>
</evidence>
<gene>
    <name evidence="1" type="ORF">LEP1GSC081_3121</name>
</gene>
<comment type="caution">
    <text evidence="1">The sequence shown here is derived from an EMBL/GenBank/DDBJ whole genome shotgun (WGS) entry which is preliminary data.</text>
</comment>
<protein>
    <submittedName>
        <fullName evidence="1">Uncharacterized protein</fullName>
    </submittedName>
</protein>
<dbReference type="AlphaFoldDB" id="A0A0E2AZ52"/>
<dbReference type="Proteomes" id="UP000006253">
    <property type="component" value="Unassembled WGS sequence"/>
</dbReference>
<organism evidence="1 2">
    <name type="scientific">Leptospira kirschneri str. H1</name>
    <dbReference type="NCBI Taxonomy" id="1049966"/>
    <lineage>
        <taxon>Bacteria</taxon>
        <taxon>Pseudomonadati</taxon>
        <taxon>Spirochaetota</taxon>
        <taxon>Spirochaetia</taxon>
        <taxon>Leptospirales</taxon>
        <taxon>Leptospiraceae</taxon>
        <taxon>Leptospira</taxon>
    </lineage>
</organism>
<name>A0A0E2AZ52_9LEPT</name>
<proteinExistence type="predicted"/>
<sequence length="51" mass="6199">MIDEANFLKFQSTSFLNKGRNDKMTVHQAFEKVSIHFLLKQRKKREYIIIR</sequence>
<evidence type="ECO:0000313" key="2">
    <source>
        <dbReference type="Proteomes" id="UP000006253"/>
    </source>
</evidence>